<reference evidence="1 2" key="1">
    <citation type="submission" date="2019-08" db="EMBL/GenBank/DDBJ databases">
        <title>100 year-old enigma solved: identification of Planctomyces bekefii, the type genus and species of the phylum Planctomycetes.</title>
        <authorList>
            <person name="Svetlana D.N."/>
            <person name="Overmann J."/>
        </authorList>
    </citation>
    <scope>NUCLEOTIDE SEQUENCE [LARGE SCALE GENOMIC DNA]</scope>
    <source>
        <strain evidence="1">Phe10_nw2017</strain>
    </source>
</reference>
<evidence type="ECO:0000313" key="1">
    <source>
        <dbReference type="EMBL" id="TWW07953.1"/>
    </source>
</evidence>
<feature type="non-terminal residue" evidence="1">
    <location>
        <position position="1"/>
    </location>
</feature>
<evidence type="ECO:0000313" key="2">
    <source>
        <dbReference type="Proteomes" id="UP000321083"/>
    </source>
</evidence>
<dbReference type="Proteomes" id="UP000321083">
    <property type="component" value="Unassembled WGS sequence"/>
</dbReference>
<reference evidence="1 2" key="2">
    <citation type="submission" date="2019-08" db="EMBL/GenBank/DDBJ databases">
        <authorList>
            <person name="Henke P."/>
        </authorList>
    </citation>
    <scope>NUCLEOTIDE SEQUENCE [LARGE SCALE GENOMIC DNA]</scope>
    <source>
        <strain evidence="1">Phe10_nw2017</strain>
    </source>
</reference>
<proteinExistence type="predicted"/>
<keyword evidence="2" id="KW-1185">Reference proteome</keyword>
<sequence>KAVEGDTKGVAELRVTVKWEFKNPNPQYAKFKDTPNISTLLQKL</sequence>
<dbReference type="AlphaFoldDB" id="A0A5C6M1B9"/>
<protein>
    <submittedName>
        <fullName evidence="1">Uncharacterized protein</fullName>
    </submittedName>
</protein>
<accession>A0A5C6M1B9</accession>
<dbReference type="EMBL" id="SRHE01000923">
    <property type="protein sequence ID" value="TWW07953.1"/>
    <property type="molecule type" value="Genomic_DNA"/>
</dbReference>
<name>A0A5C6M1B9_9PLAN</name>
<gene>
    <name evidence="1" type="ORF">E3A20_29200</name>
</gene>
<organism evidence="1 2">
    <name type="scientific">Planctomyces bekefii</name>
    <dbReference type="NCBI Taxonomy" id="1653850"/>
    <lineage>
        <taxon>Bacteria</taxon>
        <taxon>Pseudomonadati</taxon>
        <taxon>Planctomycetota</taxon>
        <taxon>Planctomycetia</taxon>
        <taxon>Planctomycetales</taxon>
        <taxon>Planctomycetaceae</taxon>
        <taxon>Planctomyces</taxon>
    </lineage>
</organism>
<comment type="caution">
    <text evidence="1">The sequence shown here is derived from an EMBL/GenBank/DDBJ whole genome shotgun (WGS) entry which is preliminary data.</text>
</comment>